<protein>
    <recommendedName>
        <fullName evidence="8">Gustatory receptor</fullName>
    </recommendedName>
</protein>
<comment type="similarity">
    <text evidence="8">Belongs to the insect chemoreceptor superfamily. Gustatory receptor (GR) family.</text>
</comment>
<dbReference type="InterPro" id="IPR013604">
    <property type="entry name" value="7TM_chemorcpt"/>
</dbReference>
<evidence type="ECO:0000256" key="8">
    <source>
        <dbReference type="RuleBase" id="RU363108"/>
    </source>
</evidence>
<dbReference type="GO" id="GO:0007635">
    <property type="term" value="P:chemosensory behavior"/>
    <property type="evidence" value="ECO:0000318"/>
    <property type="project" value="GO_Central"/>
</dbReference>
<dbReference type="InParanoid" id="D2A4I7"/>
<feature type="transmembrane region" description="Helical" evidence="8">
    <location>
        <begin position="153"/>
        <end position="174"/>
    </location>
</feature>
<dbReference type="PhylomeDB" id="D2A4I7"/>
<dbReference type="GO" id="GO:0050909">
    <property type="term" value="P:sensory perception of taste"/>
    <property type="evidence" value="ECO:0007669"/>
    <property type="project" value="InterPro"/>
</dbReference>
<dbReference type="GO" id="GO:0007165">
    <property type="term" value="P:signal transduction"/>
    <property type="evidence" value="ECO:0007669"/>
    <property type="project" value="UniProtKB-KW"/>
</dbReference>
<feature type="transmembrane region" description="Helical" evidence="8">
    <location>
        <begin position="34"/>
        <end position="55"/>
    </location>
</feature>
<evidence type="ECO:0000256" key="1">
    <source>
        <dbReference type="ARBA" id="ARBA00004651"/>
    </source>
</evidence>
<feature type="transmembrane region" description="Helical" evidence="8">
    <location>
        <begin position="257"/>
        <end position="280"/>
    </location>
</feature>
<keyword evidence="7 8" id="KW-0807">Transducer</keyword>
<dbReference type="AlphaFoldDB" id="D2A4I7"/>
<keyword evidence="10" id="KW-1185">Reference proteome</keyword>
<dbReference type="PANTHER" id="PTHR21143:SF133">
    <property type="entry name" value="GUSTATORY AND PHEROMONE RECEPTOR 32A-RELATED"/>
    <property type="match status" value="1"/>
</dbReference>
<comment type="function">
    <text evidence="8">Gustatory receptor which mediates acceptance or avoidance behavior, depending on its substrates.</text>
</comment>
<evidence type="ECO:0000313" key="10">
    <source>
        <dbReference type="Proteomes" id="UP000007266"/>
    </source>
</evidence>
<feature type="transmembrane region" description="Helical" evidence="8">
    <location>
        <begin position="334"/>
        <end position="353"/>
    </location>
</feature>
<keyword evidence="5 8" id="KW-0472">Membrane</keyword>
<evidence type="ECO:0000256" key="5">
    <source>
        <dbReference type="ARBA" id="ARBA00023136"/>
    </source>
</evidence>
<accession>D2A4I7</accession>
<reference evidence="9 10" key="1">
    <citation type="journal article" date="2008" name="Nature">
        <title>The genome of the model beetle and pest Tribolium castaneum.</title>
        <authorList>
            <consortium name="Tribolium Genome Sequencing Consortium"/>
            <person name="Richards S."/>
            <person name="Gibbs R.A."/>
            <person name="Weinstock G.M."/>
            <person name="Brown S.J."/>
            <person name="Denell R."/>
            <person name="Beeman R.W."/>
            <person name="Gibbs R."/>
            <person name="Beeman R.W."/>
            <person name="Brown S.J."/>
            <person name="Bucher G."/>
            <person name="Friedrich M."/>
            <person name="Grimmelikhuijzen C.J."/>
            <person name="Klingler M."/>
            <person name="Lorenzen M."/>
            <person name="Richards S."/>
            <person name="Roth S."/>
            <person name="Schroder R."/>
            <person name="Tautz D."/>
            <person name="Zdobnov E.M."/>
            <person name="Muzny D."/>
            <person name="Gibbs R.A."/>
            <person name="Weinstock G.M."/>
            <person name="Attaway T."/>
            <person name="Bell S."/>
            <person name="Buhay C.J."/>
            <person name="Chandrabose M.N."/>
            <person name="Chavez D."/>
            <person name="Clerk-Blankenburg K.P."/>
            <person name="Cree A."/>
            <person name="Dao M."/>
            <person name="Davis C."/>
            <person name="Chacko J."/>
            <person name="Dinh H."/>
            <person name="Dugan-Rocha S."/>
            <person name="Fowler G."/>
            <person name="Garner T.T."/>
            <person name="Garnes J."/>
            <person name="Gnirke A."/>
            <person name="Hawes A."/>
            <person name="Hernandez J."/>
            <person name="Hines S."/>
            <person name="Holder M."/>
            <person name="Hume J."/>
            <person name="Jhangiani S.N."/>
            <person name="Joshi V."/>
            <person name="Khan Z.M."/>
            <person name="Jackson L."/>
            <person name="Kovar C."/>
            <person name="Kowis A."/>
            <person name="Lee S."/>
            <person name="Lewis L.R."/>
            <person name="Margolis J."/>
            <person name="Morgan M."/>
            <person name="Nazareth L.V."/>
            <person name="Nguyen N."/>
            <person name="Okwuonu G."/>
            <person name="Parker D."/>
            <person name="Richards S."/>
            <person name="Ruiz S.J."/>
            <person name="Santibanez J."/>
            <person name="Savard J."/>
            <person name="Scherer S.E."/>
            <person name="Schneider B."/>
            <person name="Sodergren E."/>
            <person name="Tautz D."/>
            <person name="Vattahil S."/>
            <person name="Villasana D."/>
            <person name="White C.S."/>
            <person name="Wright R."/>
            <person name="Park Y."/>
            <person name="Beeman R.W."/>
            <person name="Lord J."/>
            <person name="Oppert B."/>
            <person name="Lorenzen M."/>
            <person name="Brown S."/>
            <person name="Wang L."/>
            <person name="Savard J."/>
            <person name="Tautz D."/>
            <person name="Richards S."/>
            <person name="Weinstock G."/>
            <person name="Gibbs R.A."/>
            <person name="Liu Y."/>
            <person name="Worley K."/>
            <person name="Weinstock G."/>
            <person name="Elsik C.G."/>
            <person name="Reese J.T."/>
            <person name="Elhaik E."/>
            <person name="Landan G."/>
            <person name="Graur D."/>
            <person name="Arensburger P."/>
            <person name="Atkinson P."/>
            <person name="Beeman R.W."/>
            <person name="Beidler J."/>
            <person name="Brown S.J."/>
            <person name="Demuth J.P."/>
            <person name="Drury D.W."/>
            <person name="Du Y.Z."/>
            <person name="Fujiwara H."/>
            <person name="Lorenzen M."/>
            <person name="Maselli V."/>
            <person name="Osanai M."/>
            <person name="Park Y."/>
            <person name="Robertson H.M."/>
            <person name="Tu Z."/>
            <person name="Wang J.J."/>
            <person name="Wang S."/>
            <person name="Richards S."/>
            <person name="Song H."/>
            <person name="Zhang L."/>
            <person name="Sodergren E."/>
            <person name="Werner D."/>
            <person name="Stanke M."/>
            <person name="Morgenstern B."/>
            <person name="Solovyev V."/>
            <person name="Kosarev P."/>
            <person name="Brown G."/>
            <person name="Chen H.C."/>
            <person name="Ermolaeva O."/>
            <person name="Hlavina W."/>
            <person name="Kapustin Y."/>
            <person name="Kiryutin B."/>
            <person name="Kitts P."/>
            <person name="Maglott D."/>
            <person name="Pruitt K."/>
            <person name="Sapojnikov V."/>
            <person name="Souvorov A."/>
            <person name="Mackey A.J."/>
            <person name="Waterhouse R.M."/>
            <person name="Wyder S."/>
            <person name="Zdobnov E.M."/>
            <person name="Zdobnov E.M."/>
            <person name="Wyder S."/>
            <person name="Kriventseva E.V."/>
            <person name="Kadowaki T."/>
            <person name="Bork P."/>
            <person name="Aranda M."/>
            <person name="Bao R."/>
            <person name="Beermann A."/>
            <person name="Berns N."/>
            <person name="Bolognesi R."/>
            <person name="Bonneton F."/>
            <person name="Bopp D."/>
            <person name="Brown S.J."/>
            <person name="Bucher G."/>
            <person name="Butts T."/>
            <person name="Chaumot A."/>
            <person name="Denell R.E."/>
            <person name="Ferrier D.E."/>
            <person name="Friedrich M."/>
            <person name="Gordon C.M."/>
            <person name="Jindra M."/>
            <person name="Klingler M."/>
            <person name="Lan Q."/>
            <person name="Lattorff H.M."/>
            <person name="Laudet V."/>
            <person name="von Levetsow C."/>
            <person name="Liu Z."/>
            <person name="Lutz R."/>
            <person name="Lynch J.A."/>
            <person name="da Fonseca R.N."/>
            <person name="Posnien N."/>
            <person name="Reuter R."/>
            <person name="Roth S."/>
            <person name="Savard J."/>
            <person name="Schinko J.B."/>
            <person name="Schmitt C."/>
            <person name="Schoppmeier M."/>
            <person name="Schroder R."/>
            <person name="Shippy T.D."/>
            <person name="Simonnet F."/>
            <person name="Marques-Souza H."/>
            <person name="Tautz D."/>
            <person name="Tomoyasu Y."/>
            <person name="Trauner J."/>
            <person name="Van der Zee M."/>
            <person name="Vervoort M."/>
            <person name="Wittkopp N."/>
            <person name="Wimmer E.A."/>
            <person name="Yang X."/>
            <person name="Jones A.K."/>
            <person name="Sattelle D.B."/>
            <person name="Ebert P.R."/>
            <person name="Nelson D."/>
            <person name="Scott J.G."/>
            <person name="Beeman R.W."/>
            <person name="Muthukrishnan S."/>
            <person name="Kramer K.J."/>
            <person name="Arakane Y."/>
            <person name="Beeman R.W."/>
            <person name="Zhu Q."/>
            <person name="Hogenkamp D."/>
            <person name="Dixit R."/>
            <person name="Oppert B."/>
            <person name="Jiang H."/>
            <person name="Zou Z."/>
            <person name="Marshall J."/>
            <person name="Elpidina E."/>
            <person name="Vinokurov K."/>
            <person name="Oppert C."/>
            <person name="Zou Z."/>
            <person name="Evans J."/>
            <person name="Lu Z."/>
            <person name="Zhao P."/>
            <person name="Sumathipala N."/>
            <person name="Altincicek B."/>
            <person name="Vilcinskas A."/>
            <person name="Williams M."/>
            <person name="Hultmark D."/>
            <person name="Hetru C."/>
            <person name="Jiang H."/>
            <person name="Grimmelikhuijzen C.J."/>
            <person name="Hauser F."/>
            <person name="Cazzamali G."/>
            <person name="Williamson M."/>
            <person name="Park Y."/>
            <person name="Li B."/>
            <person name="Tanaka Y."/>
            <person name="Predel R."/>
            <person name="Neupert S."/>
            <person name="Schachtner J."/>
            <person name="Verleyen P."/>
            <person name="Raible F."/>
            <person name="Bork P."/>
            <person name="Friedrich M."/>
            <person name="Walden K.K."/>
            <person name="Robertson H.M."/>
            <person name="Angeli S."/>
            <person name="Foret S."/>
            <person name="Bucher G."/>
            <person name="Schuetz S."/>
            <person name="Maleszka R."/>
            <person name="Wimmer E.A."/>
            <person name="Beeman R.W."/>
            <person name="Lorenzen M."/>
            <person name="Tomoyasu Y."/>
            <person name="Miller S.C."/>
            <person name="Grossmann D."/>
            <person name="Bucher G."/>
        </authorList>
    </citation>
    <scope>NUCLEOTIDE SEQUENCE [LARGE SCALE GENOMIC DNA]</scope>
    <source>
        <strain evidence="9 10">Georgia GA2</strain>
    </source>
</reference>
<gene>
    <name evidence="9" type="primary">TcGr182</name>
    <name evidence="9" type="ORF">TcasGA2_TC030268</name>
</gene>
<dbReference type="GO" id="GO:0043025">
    <property type="term" value="C:neuronal cell body"/>
    <property type="evidence" value="ECO:0000318"/>
    <property type="project" value="GO_Central"/>
</dbReference>
<feature type="transmembrane region" description="Helical" evidence="8">
    <location>
        <begin position="67"/>
        <end position="89"/>
    </location>
</feature>
<proteinExistence type="inferred from homology"/>
<dbReference type="OrthoDB" id="6755383at2759"/>
<keyword evidence="3 8" id="KW-0812">Transmembrane</keyword>
<keyword evidence="6 8" id="KW-0675">Receptor</keyword>
<evidence type="ECO:0000256" key="2">
    <source>
        <dbReference type="ARBA" id="ARBA00022475"/>
    </source>
</evidence>
<keyword evidence="2 8" id="KW-1003">Cell membrane</keyword>
<sequence length="377" mass="43454">MSLIVTHPFTLVVTVAKIFGLLSAKTPSKTNWRLFLYSLVLVVLYVAILVLRFLGNQEKTEQSLSKVVTYLHVLCYVAVFSANICSNWFNSKSFIRGLIRLEFFDYQIKPAVEIDYNNMKKRFYASFGVFWVIFFVVATVDFVGEIVLAKLDLITWISFYFPFFYNSFGLFIIYSTLFLVSERFSCLEAILIKILREESLLDLKQFTLLFLELNEICNSMVANFSLQIATTFLMVFVIVTTNLYLMLKMHLNTIQFVLNVNFFLVHFGQIVLIIFVFYSVNKKIREIVSLSPRIFSVNGKTKTSLKEQIECYFLMKENRAHLSVLGMFHLDPSVLLSMGASIVSYLIILIQFTDNMPNLSKPRHDGGTGSMRSSVNR</sequence>
<dbReference type="GO" id="GO:0030424">
    <property type="term" value="C:axon"/>
    <property type="evidence" value="ECO:0000318"/>
    <property type="project" value="GO_Central"/>
</dbReference>
<feature type="transmembrane region" description="Helical" evidence="8">
    <location>
        <begin position="123"/>
        <end position="144"/>
    </location>
</feature>
<dbReference type="PANTHER" id="PTHR21143">
    <property type="entry name" value="INVERTEBRATE GUSTATORY RECEPTOR"/>
    <property type="match status" value="1"/>
</dbReference>
<keyword evidence="4 8" id="KW-1133">Transmembrane helix</keyword>
<dbReference type="GO" id="GO:0005886">
    <property type="term" value="C:plasma membrane"/>
    <property type="evidence" value="ECO:0007669"/>
    <property type="project" value="UniProtKB-SubCell"/>
</dbReference>
<dbReference type="GO" id="GO:0030425">
    <property type="term" value="C:dendrite"/>
    <property type="evidence" value="ECO:0000318"/>
    <property type="project" value="GO_Central"/>
</dbReference>
<dbReference type="Pfam" id="PF08395">
    <property type="entry name" value="7tm_7"/>
    <property type="match status" value="1"/>
</dbReference>
<evidence type="ECO:0000256" key="4">
    <source>
        <dbReference type="ARBA" id="ARBA00022989"/>
    </source>
</evidence>
<dbReference type="HOGENOM" id="CLU_734324_0_0_1"/>
<evidence type="ECO:0000313" key="9">
    <source>
        <dbReference type="EMBL" id="EFA05788.1"/>
    </source>
</evidence>
<name>D2A4I7_TRICA</name>
<dbReference type="Proteomes" id="UP000007266">
    <property type="component" value="Linkage group 6"/>
</dbReference>
<organism evidence="9 10">
    <name type="scientific">Tribolium castaneum</name>
    <name type="common">Red flour beetle</name>
    <dbReference type="NCBI Taxonomy" id="7070"/>
    <lineage>
        <taxon>Eukaryota</taxon>
        <taxon>Metazoa</taxon>
        <taxon>Ecdysozoa</taxon>
        <taxon>Arthropoda</taxon>
        <taxon>Hexapoda</taxon>
        <taxon>Insecta</taxon>
        <taxon>Pterygota</taxon>
        <taxon>Neoptera</taxon>
        <taxon>Endopterygota</taxon>
        <taxon>Coleoptera</taxon>
        <taxon>Polyphaga</taxon>
        <taxon>Cucujiformia</taxon>
        <taxon>Tenebrionidae</taxon>
        <taxon>Tenebrionidae incertae sedis</taxon>
        <taxon>Tribolium</taxon>
    </lineage>
</organism>
<comment type="subcellular location">
    <subcellularLocation>
        <location evidence="1 8">Cell membrane</location>
        <topology evidence="1 8">Multi-pass membrane protein</topology>
    </subcellularLocation>
</comment>
<reference evidence="9 10" key="2">
    <citation type="journal article" date="2010" name="Nucleic Acids Res.">
        <title>BeetleBase in 2010: revisions to provide comprehensive genomic information for Tribolium castaneum.</title>
        <authorList>
            <person name="Kim H.S."/>
            <person name="Murphy T."/>
            <person name="Xia J."/>
            <person name="Caragea D."/>
            <person name="Park Y."/>
            <person name="Beeman R.W."/>
            <person name="Lorenzen M.D."/>
            <person name="Butcher S."/>
            <person name="Manak J.R."/>
            <person name="Brown S.J."/>
        </authorList>
    </citation>
    <scope>NUCLEOTIDE SEQUENCE [LARGE SCALE GENOMIC DNA]</scope>
    <source>
        <strain evidence="9 10">Georgia GA2</strain>
    </source>
</reference>
<evidence type="ECO:0000256" key="7">
    <source>
        <dbReference type="ARBA" id="ARBA00023224"/>
    </source>
</evidence>
<evidence type="ECO:0000256" key="6">
    <source>
        <dbReference type="ARBA" id="ARBA00023170"/>
    </source>
</evidence>
<evidence type="ECO:0000256" key="3">
    <source>
        <dbReference type="ARBA" id="ARBA00022692"/>
    </source>
</evidence>
<feature type="transmembrane region" description="Helical" evidence="8">
    <location>
        <begin position="224"/>
        <end position="245"/>
    </location>
</feature>
<dbReference type="EMBL" id="KQ971344">
    <property type="protein sequence ID" value="EFA05788.1"/>
    <property type="molecule type" value="Genomic_DNA"/>
</dbReference>
<dbReference type="GO" id="GO:0008049">
    <property type="term" value="P:male courtship behavior"/>
    <property type="evidence" value="ECO:0000318"/>
    <property type="project" value="GO_Central"/>
</dbReference>